<dbReference type="OrthoDB" id="10254865at2759"/>
<name>A0A132NQ98_GIAIN</name>
<organism evidence="1 2">
    <name type="scientific">Giardia duodenalis assemblage B</name>
    <dbReference type="NCBI Taxonomy" id="1394984"/>
    <lineage>
        <taxon>Eukaryota</taxon>
        <taxon>Metamonada</taxon>
        <taxon>Diplomonadida</taxon>
        <taxon>Hexamitidae</taxon>
        <taxon>Giardiinae</taxon>
        <taxon>Giardia</taxon>
    </lineage>
</organism>
<evidence type="ECO:0000313" key="2">
    <source>
        <dbReference type="Proteomes" id="UP000070089"/>
    </source>
</evidence>
<dbReference type="Proteomes" id="UP000070089">
    <property type="component" value="Unassembled WGS sequence"/>
</dbReference>
<sequence>MQTILQLINSMFDVRRSGLLQLNNDYLKVKESIEFLRKIVQALNSGQVAVDLSGVVERIEDESMLTDNRITRELLRILLLTSDDSCKQAIISYLLRHHMHIDLDLPILSLFPLWGLEHRTTLLTFLSAVTGNQQDMTFLAVTDLLLHCALEHLGYNSAHFLVRTLRVLGQNIILVNSIETSLLFQFANIASDCQPASTRVGSSGRNKFGNEAPAHGKKRVEPTFITMSALFWQILELVIYRALELSVPSLSGIGVSYANSSYMPTYSSSYLTLQPLEQNKGAKANIDNANDNCTPILHITGTKTVMSWADYISFWDCILSNSSSDSVEILMNTLSSLVLLAHRLVSHPQFYPSIVSSKQTERSIFFSLELLLIIASVSDRIFSTSGPLKHQLHKQNGQSKLIEKDSCVAMLTGLEKLLNGLVSIARSFPDNVPEAFVDCYNSVLVTFFRTLAVHMKWDRNYADANSGEIDSVFVRCIERFVAIFNAFSRSLHTKAIDEIFKDISALIILLPDRILTINDLRLAIVELHVTVFKYNIKTYDFEKLKDVFVDFAGLSDSSFIFKTKIELLGKHGPVYDSIDNAVFDSIFPLDHGAFGRLIDLLLQIWKQYPSVPSIFKQNLQYLTLSILVNFNYGGVCMQVTSFKQAVTELLDRFSITLTETDSSYLYSMYDAIQAILQPGVHMVSPHWSLSINNSEENRSYGDNDSSPPDVPISSLASYSRDAIDSLINTKELTLSVPTKKEIQQLAKELMLTEYGPENAPAKDSIHVLRLYIALQLKSKSDYPFLRTNLSRTSLYLILKASVEFPELILLCYHWTKVYSYAAWYSECAATIVNLGLGAFDDSASEDKLCKLIIPSRSGDKTTGLSLGDFRIIKSAYALTLENSSIFTYPVDKLFISLLQTAVMSPSIVSLSELLVYRTFNTSLEIVGSEILRLLMLAGLSIDTLLTYCTSHFKDNPLLVAFCLIATVYSLQVAPRPIRIKVPRSQGVVLATAFLRRDQLEILRSIVKE</sequence>
<evidence type="ECO:0000313" key="1">
    <source>
        <dbReference type="EMBL" id="KWX12196.1"/>
    </source>
</evidence>
<dbReference type="VEuPathDB" id="GiardiaDB:QR46_3854"/>
<dbReference type="EMBL" id="JXTI01000131">
    <property type="protein sequence ID" value="KWX12196.1"/>
    <property type="molecule type" value="Genomic_DNA"/>
</dbReference>
<accession>A0A132NQ98</accession>
<proteinExistence type="predicted"/>
<reference evidence="1 2" key="1">
    <citation type="journal article" date="2015" name="Mol. Biochem. Parasitol.">
        <title>Identification of polymorphic genes for use in assemblage B genotyping assays through comparative genomics of multiple assemblage B Giardia duodenalis isolates.</title>
        <authorList>
            <person name="Wielinga C."/>
            <person name="Thompson R.C."/>
            <person name="Monis P."/>
            <person name="Ryan U."/>
        </authorList>
    </citation>
    <scope>NUCLEOTIDE SEQUENCE [LARGE SCALE GENOMIC DNA]</scope>
    <source>
        <strain evidence="1 2">BAH15c1</strain>
    </source>
</reference>
<gene>
    <name evidence="1" type="ORF">QR46_3854</name>
</gene>
<protein>
    <submittedName>
        <fullName evidence="1">Uncharacterized protein</fullName>
    </submittedName>
</protein>
<comment type="caution">
    <text evidence="1">The sequence shown here is derived from an EMBL/GenBank/DDBJ whole genome shotgun (WGS) entry which is preliminary data.</text>
</comment>
<dbReference type="AlphaFoldDB" id="A0A132NQ98"/>